<dbReference type="InterPro" id="IPR036135">
    <property type="entry name" value="MoeA_linker/N_sf"/>
</dbReference>
<dbReference type="PANTHER" id="PTHR10192:SF5">
    <property type="entry name" value="GEPHYRIN"/>
    <property type="match status" value="1"/>
</dbReference>
<comment type="pathway">
    <text evidence="2 6">Cofactor biosynthesis; molybdopterin biosynthesis.</text>
</comment>
<comment type="function">
    <text evidence="1 6">Catalyzes the insertion of molybdate into adenylated molybdopterin with the concomitant release of AMP.</text>
</comment>
<dbReference type="OrthoDB" id="9804758at2"/>
<keyword evidence="6" id="KW-0460">Magnesium</keyword>
<dbReference type="SUPFAM" id="SSF63867">
    <property type="entry name" value="MoeA C-terminal domain-like"/>
    <property type="match status" value="1"/>
</dbReference>
<evidence type="ECO:0000256" key="2">
    <source>
        <dbReference type="ARBA" id="ARBA00005046"/>
    </source>
</evidence>
<dbReference type="AlphaFoldDB" id="F4QLW8"/>
<gene>
    <name evidence="8" type="ORF">ABI_08230</name>
</gene>
<dbReference type="GO" id="GO:0005829">
    <property type="term" value="C:cytosol"/>
    <property type="evidence" value="ECO:0007669"/>
    <property type="project" value="TreeGrafter"/>
</dbReference>
<dbReference type="Pfam" id="PF03453">
    <property type="entry name" value="MoeA_N"/>
    <property type="match status" value="1"/>
</dbReference>
<dbReference type="HOGENOM" id="CLU_010186_7_0_5"/>
<evidence type="ECO:0000256" key="1">
    <source>
        <dbReference type="ARBA" id="ARBA00002901"/>
    </source>
</evidence>
<dbReference type="SMART" id="SM00852">
    <property type="entry name" value="MoCF_biosynth"/>
    <property type="match status" value="1"/>
</dbReference>
<evidence type="ECO:0000256" key="3">
    <source>
        <dbReference type="ARBA" id="ARBA00010763"/>
    </source>
</evidence>
<dbReference type="InterPro" id="IPR001453">
    <property type="entry name" value="MoaB/Mog_dom"/>
</dbReference>
<dbReference type="PANTHER" id="PTHR10192">
    <property type="entry name" value="MOLYBDOPTERIN BIOSYNTHESIS PROTEIN"/>
    <property type="match status" value="1"/>
</dbReference>
<name>F4QLW8_9CAUL</name>
<dbReference type="InterPro" id="IPR036425">
    <property type="entry name" value="MoaB/Mog-like_dom_sf"/>
</dbReference>
<sequence length="419" mass="43870">MVPDANLQDDVPLKPNLVTVAHAQYRVRAGALPVVTETVALNKALGRVLAQDVTATRDQPPFNASAMDGYAVRSADLARRVNPATLKLIGESQAGSAFGGIVHRNEAVRIFTGATVPRGCDAVVIQENTVAGDGTVTIQPDGLKLTRTHIRPAGQDFKSGEVLLKAGERLDPWRLSLVAAAGLDRVAVARRPVVAVLSTGDELVPPGGEPDGDQIFESGSHAIMALIKQWGGKAVSLGVGADTKKSLLKALKGAEADLIVTIGGASVGDHDLVKPALAKLGLDLAFDGIKVRPGKPTAFGQVKDGRRVLSLPGNPASAFVMAQLMLKAWLETSLGMPPRQDYAHAATTVAIAANGPREAFLRGTCSLSSDGRMQVTPFSDQDSSLITVFARTDALIHLPSGSEAKQPGDLVDILPLDRL</sequence>
<dbReference type="RefSeq" id="WP_006271562.1">
    <property type="nucleotide sequence ID" value="NZ_GL883077.1"/>
</dbReference>
<reference evidence="9" key="1">
    <citation type="submission" date="2011-03" db="EMBL/GenBank/DDBJ databases">
        <title>Draft genome sequence of Brevundimonas diminuta.</title>
        <authorList>
            <person name="Brown P.J.B."/>
            <person name="Buechlein A."/>
            <person name="Hemmerich C."/>
            <person name="Brun Y.V."/>
        </authorList>
    </citation>
    <scope>NUCLEOTIDE SEQUENCE [LARGE SCALE GENOMIC DNA]</scope>
    <source>
        <strain evidence="9">C19</strain>
    </source>
</reference>
<organism evidence="8 9">
    <name type="scientific">Asticcacaulis biprosthecium C19</name>
    <dbReference type="NCBI Taxonomy" id="715226"/>
    <lineage>
        <taxon>Bacteria</taxon>
        <taxon>Pseudomonadati</taxon>
        <taxon>Pseudomonadota</taxon>
        <taxon>Alphaproteobacteria</taxon>
        <taxon>Caulobacterales</taxon>
        <taxon>Caulobacteraceae</taxon>
        <taxon>Asticcacaulis</taxon>
    </lineage>
</organism>
<evidence type="ECO:0000256" key="5">
    <source>
        <dbReference type="ARBA" id="ARBA00047317"/>
    </source>
</evidence>
<dbReference type="InterPro" id="IPR008284">
    <property type="entry name" value="MoCF_biosynth_CS"/>
</dbReference>
<evidence type="ECO:0000313" key="9">
    <source>
        <dbReference type="Proteomes" id="UP000006512"/>
    </source>
</evidence>
<dbReference type="Gene3D" id="3.40.980.10">
    <property type="entry name" value="MoaB/Mog-like domain"/>
    <property type="match status" value="1"/>
</dbReference>
<keyword evidence="4 6" id="KW-0501">Molybdenum cofactor biosynthesis</keyword>
<dbReference type="FunFam" id="2.170.190.11:FF:000001">
    <property type="entry name" value="Molybdopterin molybdenumtransferase"/>
    <property type="match status" value="1"/>
</dbReference>
<dbReference type="Proteomes" id="UP000006512">
    <property type="component" value="Unassembled WGS sequence"/>
</dbReference>
<keyword evidence="9" id="KW-1185">Reference proteome</keyword>
<dbReference type="InterPro" id="IPR005111">
    <property type="entry name" value="MoeA_C_domain_IV"/>
</dbReference>
<dbReference type="InterPro" id="IPR005110">
    <property type="entry name" value="MoeA_linker/N"/>
</dbReference>
<evidence type="ECO:0000256" key="4">
    <source>
        <dbReference type="ARBA" id="ARBA00023150"/>
    </source>
</evidence>
<dbReference type="Pfam" id="PF00994">
    <property type="entry name" value="MoCF_biosynth"/>
    <property type="match status" value="1"/>
</dbReference>
<dbReference type="eggNOG" id="COG0303">
    <property type="taxonomic scope" value="Bacteria"/>
</dbReference>
<dbReference type="GO" id="GO:0046872">
    <property type="term" value="F:metal ion binding"/>
    <property type="evidence" value="ECO:0007669"/>
    <property type="project" value="UniProtKB-UniRule"/>
</dbReference>
<dbReference type="Gene3D" id="2.170.190.11">
    <property type="entry name" value="Molybdopterin biosynthesis moea protein, domain 3"/>
    <property type="match status" value="1"/>
</dbReference>
<dbReference type="EMBL" id="GL883077">
    <property type="protein sequence ID" value="EGF92387.1"/>
    <property type="molecule type" value="Genomic_DNA"/>
</dbReference>
<dbReference type="InterPro" id="IPR038987">
    <property type="entry name" value="MoeA-like"/>
</dbReference>
<keyword evidence="6" id="KW-0808">Transferase</keyword>
<dbReference type="SUPFAM" id="SSF53218">
    <property type="entry name" value="Molybdenum cofactor biosynthesis proteins"/>
    <property type="match status" value="1"/>
</dbReference>
<dbReference type="Gene3D" id="2.40.340.10">
    <property type="entry name" value="MoeA, C-terminal, domain IV"/>
    <property type="match status" value="1"/>
</dbReference>
<dbReference type="EC" id="2.10.1.1" evidence="6"/>
<dbReference type="InterPro" id="IPR036688">
    <property type="entry name" value="MoeA_C_domain_IV_sf"/>
</dbReference>
<dbReference type="GO" id="GO:0006777">
    <property type="term" value="P:Mo-molybdopterin cofactor biosynthetic process"/>
    <property type="evidence" value="ECO:0007669"/>
    <property type="project" value="UniProtKB-UniRule"/>
</dbReference>
<dbReference type="PROSITE" id="PS01079">
    <property type="entry name" value="MOCF_BIOSYNTHESIS_2"/>
    <property type="match status" value="1"/>
</dbReference>
<evidence type="ECO:0000259" key="7">
    <source>
        <dbReference type="SMART" id="SM00852"/>
    </source>
</evidence>
<comment type="similarity">
    <text evidence="3 6">Belongs to the MoeA family.</text>
</comment>
<evidence type="ECO:0000313" key="8">
    <source>
        <dbReference type="EMBL" id="EGF92387.1"/>
    </source>
</evidence>
<dbReference type="CDD" id="cd00887">
    <property type="entry name" value="MoeA"/>
    <property type="match status" value="1"/>
</dbReference>
<dbReference type="NCBIfam" id="NF045515">
    <property type="entry name" value="Glp_gephyrin"/>
    <property type="match status" value="1"/>
</dbReference>
<proteinExistence type="inferred from homology"/>
<dbReference type="Gene3D" id="3.90.105.10">
    <property type="entry name" value="Molybdopterin biosynthesis moea protein, domain 2"/>
    <property type="match status" value="1"/>
</dbReference>
<comment type="cofactor">
    <cofactor evidence="6">
        <name>Mg(2+)</name>
        <dbReference type="ChEBI" id="CHEBI:18420"/>
    </cofactor>
</comment>
<keyword evidence="6" id="KW-0479">Metal-binding</keyword>
<evidence type="ECO:0000256" key="6">
    <source>
        <dbReference type="RuleBase" id="RU365090"/>
    </source>
</evidence>
<accession>F4QLW8</accession>
<dbReference type="UniPathway" id="UPA00344"/>
<dbReference type="STRING" id="715226.ABI_08230"/>
<keyword evidence="6" id="KW-0500">Molybdenum</keyword>
<dbReference type="GO" id="GO:0061599">
    <property type="term" value="F:molybdopterin molybdotransferase activity"/>
    <property type="evidence" value="ECO:0007669"/>
    <property type="project" value="UniProtKB-UniRule"/>
</dbReference>
<dbReference type="Pfam" id="PF03454">
    <property type="entry name" value="MoeA_C"/>
    <property type="match status" value="1"/>
</dbReference>
<comment type="catalytic activity">
    <reaction evidence="5">
        <text>adenylyl-molybdopterin + molybdate = Mo-molybdopterin + AMP + H(+)</text>
        <dbReference type="Rhea" id="RHEA:35047"/>
        <dbReference type="ChEBI" id="CHEBI:15378"/>
        <dbReference type="ChEBI" id="CHEBI:36264"/>
        <dbReference type="ChEBI" id="CHEBI:62727"/>
        <dbReference type="ChEBI" id="CHEBI:71302"/>
        <dbReference type="ChEBI" id="CHEBI:456215"/>
        <dbReference type="EC" id="2.10.1.1"/>
    </reaction>
</comment>
<dbReference type="SUPFAM" id="SSF63882">
    <property type="entry name" value="MoeA N-terminal region -like"/>
    <property type="match status" value="1"/>
</dbReference>
<feature type="domain" description="MoaB/Mog" evidence="7">
    <location>
        <begin position="195"/>
        <end position="332"/>
    </location>
</feature>
<protein>
    <recommendedName>
        <fullName evidence="6">Molybdopterin molybdenumtransferase</fullName>
        <ecNumber evidence="6">2.10.1.1</ecNumber>
    </recommendedName>
</protein>